<evidence type="ECO:0000256" key="6">
    <source>
        <dbReference type="ARBA" id="ARBA00023065"/>
    </source>
</evidence>
<evidence type="ECO:0000256" key="8">
    <source>
        <dbReference type="ARBA" id="ARBA00023196"/>
    </source>
</evidence>
<keyword evidence="10" id="KW-1003">Cell membrane</keyword>
<gene>
    <name evidence="10" type="primary">atpC</name>
    <name evidence="13" type="ORF">SAMN05421508_102331</name>
</gene>
<feature type="domain" description="ATP synthase F1 complex delta/epsilon subunit N-terminal" evidence="12">
    <location>
        <begin position="5"/>
        <end position="84"/>
    </location>
</feature>
<dbReference type="Gene3D" id="2.60.15.10">
    <property type="entry name" value="F0F1 ATP synthase delta/epsilon subunit, N-terminal"/>
    <property type="match status" value="1"/>
</dbReference>
<dbReference type="AlphaFoldDB" id="A0A286G9K1"/>
<comment type="similarity">
    <text evidence="3 10 11">Belongs to the ATPase epsilon chain family.</text>
</comment>
<dbReference type="GO" id="GO:0012505">
    <property type="term" value="C:endomembrane system"/>
    <property type="evidence" value="ECO:0007669"/>
    <property type="project" value="UniProtKB-SubCell"/>
</dbReference>
<dbReference type="InterPro" id="IPR036771">
    <property type="entry name" value="ATPsynth_dsu/esu_N"/>
</dbReference>
<evidence type="ECO:0000256" key="11">
    <source>
        <dbReference type="RuleBase" id="RU003656"/>
    </source>
</evidence>
<dbReference type="EMBL" id="OCNJ01000002">
    <property type="protein sequence ID" value="SOD92233.1"/>
    <property type="molecule type" value="Genomic_DNA"/>
</dbReference>
<dbReference type="GO" id="GO:0045259">
    <property type="term" value="C:proton-transporting ATP synthase complex"/>
    <property type="evidence" value="ECO:0007669"/>
    <property type="project" value="UniProtKB-KW"/>
</dbReference>
<dbReference type="NCBIfam" id="NF001851">
    <property type="entry name" value="PRK00571.2-4"/>
    <property type="match status" value="1"/>
</dbReference>
<evidence type="ECO:0000256" key="10">
    <source>
        <dbReference type="HAMAP-Rule" id="MF_00530"/>
    </source>
</evidence>
<sequence length="133" mass="14301">MAETLEFELVSPEKLLVSEPVEMVVVPGAEGNFGALPRHAPMLTTVRPGVLDIYKGGKVESRIFVAGGFAEVNEERCTVLAEEAVRLEQLTGDVVEKRLQAARDASQEADTPAEKAQAQRQLAIAEAMRAAIA</sequence>
<accession>A0A286G9K1</accession>
<dbReference type="InterPro" id="IPR020546">
    <property type="entry name" value="ATP_synth_F1_dsu/esu_N"/>
</dbReference>
<evidence type="ECO:0000256" key="5">
    <source>
        <dbReference type="ARBA" id="ARBA00022781"/>
    </source>
</evidence>
<keyword evidence="8 10" id="KW-0139">CF(1)</keyword>
<dbReference type="CDD" id="cd12152">
    <property type="entry name" value="F1-ATPase_delta"/>
    <property type="match status" value="1"/>
</dbReference>
<evidence type="ECO:0000259" key="12">
    <source>
        <dbReference type="Pfam" id="PF02823"/>
    </source>
</evidence>
<name>A0A286G9K1_9PROT</name>
<comment type="function">
    <text evidence="1 10">Produces ATP from ADP in the presence of a proton gradient across the membrane.</text>
</comment>
<dbReference type="GO" id="GO:0005524">
    <property type="term" value="F:ATP binding"/>
    <property type="evidence" value="ECO:0007669"/>
    <property type="project" value="UniProtKB-UniRule"/>
</dbReference>
<dbReference type="GO" id="GO:0005886">
    <property type="term" value="C:plasma membrane"/>
    <property type="evidence" value="ECO:0007669"/>
    <property type="project" value="UniProtKB-SubCell"/>
</dbReference>
<protein>
    <recommendedName>
        <fullName evidence="10">ATP synthase epsilon chain</fullName>
    </recommendedName>
    <alternativeName>
        <fullName evidence="10">ATP synthase F1 sector epsilon subunit</fullName>
    </alternativeName>
    <alternativeName>
        <fullName evidence="10">F-ATPase epsilon subunit</fullName>
    </alternativeName>
</protein>
<evidence type="ECO:0000313" key="13">
    <source>
        <dbReference type="EMBL" id="SOD92233.1"/>
    </source>
</evidence>
<dbReference type="Pfam" id="PF02823">
    <property type="entry name" value="ATP-synt_DE_N"/>
    <property type="match status" value="1"/>
</dbReference>
<dbReference type="InterPro" id="IPR001469">
    <property type="entry name" value="ATP_synth_F1_dsu/esu"/>
</dbReference>
<evidence type="ECO:0000313" key="14">
    <source>
        <dbReference type="Proteomes" id="UP000219621"/>
    </source>
</evidence>
<evidence type="ECO:0000256" key="7">
    <source>
        <dbReference type="ARBA" id="ARBA00023136"/>
    </source>
</evidence>
<dbReference type="SUPFAM" id="SSF51344">
    <property type="entry name" value="Epsilon subunit of F1F0-ATP synthase N-terminal domain"/>
    <property type="match status" value="1"/>
</dbReference>
<organism evidence="13 14">
    <name type="scientific">Caenispirillum bisanense</name>
    <dbReference type="NCBI Taxonomy" id="414052"/>
    <lineage>
        <taxon>Bacteria</taxon>
        <taxon>Pseudomonadati</taxon>
        <taxon>Pseudomonadota</taxon>
        <taxon>Alphaproteobacteria</taxon>
        <taxon>Rhodospirillales</taxon>
        <taxon>Novispirillaceae</taxon>
        <taxon>Caenispirillum</taxon>
    </lineage>
</organism>
<comment type="subcellular location">
    <subcellularLocation>
        <location evidence="10">Cell membrane</location>
        <topology evidence="10">Peripheral membrane protein</topology>
    </subcellularLocation>
    <subcellularLocation>
        <location evidence="2">Endomembrane system</location>
        <topology evidence="2">Peripheral membrane protein</topology>
    </subcellularLocation>
</comment>
<dbReference type="HAMAP" id="MF_00530">
    <property type="entry name" value="ATP_synth_epsil_bac"/>
    <property type="match status" value="1"/>
</dbReference>
<dbReference type="Proteomes" id="UP000219621">
    <property type="component" value="Unassembled WGS sequence"/>
</dbReference>
<keyword evidence="4 10" id="KW-0813">Transport</keyword>
<keyword evidence="9 10" id="KW-0066">ATP synthesis</keyword>
<keyword evidence="14" id="KW-1185">Reference proteome</keyword>
<dbReference type="PANTHER" id="PTHR13822:SF10">
    <property type="entry name" value="ATP SYNTHASE EPSILON CHAIN, CHLOROPLASTIC"/>
    <property type="match status" value="1"/>
</dbReference>
<evidence type="ECO:0000256" key="3">
    <source>
        <dbReference type="ARBA" id="ARBA00005712"/>
    </source>
</evidence>
<dbReference type="PANTHER" id="PTHR13822">
    <property type="entry name" value="ATP SYNTHASE DELTA/EPSILON CHAIN"/>
    <property type="match status" value="1"/>
</dbReference>
<keyword evidence="7 10" id="KW-0472">Membrane</keyword>
<comment type="subunit">
    <text evidence="10 11">F-type ATPases have 2 components, CF(1) - the catalytic core - and CF(0) - the membrane proton channel. CF(1) has five subunits: alpha(3), beta(3), gamma(1), delta(1), epsilon(1). CF(0) has three main subunits: a, b and c.</text>
</comment>
<dbReference type="OrthoDB" id="9799969at2"/>
<evidence type="ECO:0000256" key="2">
    <source>
        <dbReference type="ARBA" id="ARBA00004184"/>
    </source>
</evidence>
<evidence type="ECO:0000256" key="9">
    <source>
        <dbReference type="ARBA" id="ARBA00023310"/>
    </source>
</evidence>
<keyword evidence="6 10" id="KW-0406">Ion transport</keyword>
<evidence type="ECO:0000256" key="4">
    <source>
        <dbReference type="ARBA" id="ARBA00022448"/>
    </source>
</evidence>
<keyword evidence="5 10" id="KW-0375">Hydrogen ion transport</keyword>
<dbReference type="GO" id="GO:0046933">
    <property type="term" value="F:proton-transporting ATP synthase activity, rotational mechanism"/>
    <property type="evidence" value="ECO:0007669"/>
    <property type="project" value="UniProtKB-UniRule"/>
</dbReference>
<dbReference type="NCBIfam" id="TIGR01216">
    <property type="entry name" value="ATP_synt_epsi"/>
    <property type="match status" value="1"/>
</dbReference>
<dbReference type="RefSeq" id="WP_097278086.1">
    <property type="nucleotide sequence ID" value="NZ_OCNJ01000002.1"/>
</dbReference>
<evidence type="ECO:0000256" key="1">
    <source>
        <dbReference type="ARBA" id="ARBA00003543"/>
    </source>
</evidence>
<reference evidence="13 14" key="1">
    <citation type="submission" date="2017-09" db="EMBL/GenBank/DDBJ databases">
        <authorList>
            <person name="Ehlers B."/>
            <person name="Leendertz F.H."/>
        </authorList>
    </citation>
    <scope>NUCLEOTIDE SEQUENCE [LARGE SCALE GENOMIC DNA]</scope>
    <source>
        <strain evidence="13 14">USBA 140</strain>
    </source>
</reference>
<proteinExistence type="inferred from homology"/>